<feature type="domain" description="Phosphoribosyltransferase" evidence="2">
    <location>
        <begin position="57"/>
        <end position="122"/>
    </location>
</feature>
<keyword evidence="4" id="KW-1185">Reference proteome</keyword>
<dbReference type="Gene3D" id="3.40.50.2020">
    <property type="match status" value="1"/>
</dbReference>
<name>A0A849VJZ3_9GAMM</name>
<dbReference type="EMBL" id="JABBPG010000011">
    <property type="protein sequence ID" value="NOU52773.1"/>
    <property type="molecule type" value="Genomic_DNA"/>
</dbReference>
<evidence type="ECO:0000259" key="2">
    <source>
        <dbReference type="Pfam" id="PF00156"/>
    </source>
</evidence>
<dbReference type="CDD" id="cd06223">
    <property type="entry name" value="PRTases_typeI"/>
    <property type="match status" value="1"/>
</dbReference>
<dbReference type="RefSeq" id="WP_171627819.1">
    <property type="nucleotide sequence ID" value="NZ_JABBPG010000011.1"/>
</dbReference>
<dbReference type="Pfam" id="PF00156">
    <property type="entry name" value="Pribosyltran"/>
    <property type="match status" value="1"/>
</dbReference>
<evidence type="ECO:0000313" key="4">
    <source>
        <dbReference type="Proteomes" id="UP000586305"/>
    </source>
</evidence>
<dbReference type="PANTHER" id="PTHR47505:SF1">
    <property type="entry name" value="DNA UTILIZATION PROTEIN YHGH"/>
    <property type="match status" value="1"/>
</dbReference>
<sequence length="135" mass="15148">MQLINYQMQRFWQYGGFNPDLYLFIPLSQTRYVTRGYNQVSQTWSPVLKKHSNVSEALFRVRATKAQSTLSRAQRKRNLKDAFSLSHCIQGKNIAIIDDVITTGSTMDAAAQTCLDAGAAKVWAFATSLTPLLGK</sequence>
<evidence type="ECO:0000313" key="3">
    <source>
        <dbReference type="EMBL" id="NOU52773.1"/>
    </source>
</evidence>
<evidence type="ECO:0000256" key="1">
    <source>
        <dbReference type="ARBA" id="ARBA00008007"/>
    </source>
</evidence>
<comment type="similarity">
    <text evidence="1">Belongs to the ComF/GntX family.</text>
</comment>
<organism evidence="3 4">
    <name type="scientific">Pseudoalteromonas caenipelagi</name>
    <dbReference type="NCBI Taxonomy" id="2726988"/>
    <lineage>
        <taxon>Bacteria</taxon>
        <taxon>Pseudomonadati</taxon>
        <taxon>Pseudomonadota</taxon>
        <taxon>Gammaproteobacteria</taxon>
        <taxon>Alteromonadales</taxon>
        <taxon>Pseudoalteromonadaceae</taxon>
        <taxon>Pseudoalteromonas</taxon>
    </lineage>
</organism>
<dbReference type="AlphaFoldDB" id="A0A849VJZ3"/>
<dbReference type="SUPFAM" id="SSF53271">
    <property type="entry name" value="PRTase-like"/>
    <property type="match status" value="1"/>
</dbReference>
<gene>
    <name evidence="3" type="ORF">HG263_19890</name>
</gene>
<proteinExistence type="inferred from homology"/>
<accession>A0A849VJZ3</accession>
<dbReference type="InterPro" id="IPR000836">
    <property type="entry name" value="PRTase_dom"/>
</dbReference>
<protein>
    <submittedName>
        <fullName evidence="3">ComF family protein</fullName>
    </submittedName>
</protein>
<dbReference type="PANTHER" id="PTHR47505">
    <property type="entry name" value="DNA UTILIZATION PROTEIN YHGH"/>
    <property type="match status" value="1"/>
</dbReference>
<reference evidence="3 4" key="1">
    <citation type="submission" date="2020-04" db="EMBL/GenBank/DDBJ databases">
        <title>Pseudoalteromonas caenipelagi sp. nov., isolated from a tidal flat.</title>
        <authorList>
            <person name="Park S."/>
            <person name="Yoon J.-H."/>
        </authorList>
    </citation>
    <scope>NUCLEOTIDE SEQUENCE [LARGE SCALE GENOMIC DNA]</scope>
    <source>
        <strain evidence="3 4">JBTF-M23</strain>
    </source>
</reference>
<dbReference type="Proteomes" id="UP000586305">
    <property type="component" value="Unassembled WGS sequence"/>
</dbReference>
<dbReference type="InterPro" id="IPR051910">
    <property type="entry name" value="ComF/GntX_DNA_util-trans"/>
</dbReference>
<dbReference type="InterPro" id="IPR029057">
    <property type="entry name" value="PRTase-like"/>
</dbReference>
<comment type="caution">
    <text evidence="3">The sequence shown here is derived from an EMBL/GenBank/DDBJ whole genome shotgun (WGS) entry which is preliminary data.</text>
</comment>